<dbReference type="InterPro" id="IPR000515">
    <property type="entry name" value="MetI-like"/>
</dbReference>
<dbReference type="SUPFAM" id="SSF161098">
    <property type="entry name" value="MetI-like"/>
    <property type="match status" value="1"/>
</dbReference>
<dbReference type="PANTHER" id="PTHR43744">
    <property type="entry name" value="ABC TRANSPORTER PERMEASE PROTEIN MG189-RELATED-RELATED"/>
    <property type="match status" value="1"/>
</dbReference>
<evidence type="ECO:0000256" key="4">
    <source>
        <dbReference type="ARBA" id="ARBA00022692"/>
    </source>
</evidence>
<evidence type="ECO:0000256" key="2">
    <source>
        <dbReference type="ARBA" id="ARBA00022448"/>
    </source>
</evidence>
<comment type="similarity">
    <text evidence="7">Belongs to the binding-protein-dependent transport system permease family.</text>
</comment>
<dbReference type="InterPro" id="IPR035906">
    <property type="entry name" value="MetI-like_sf"/>
</dbReference>
<evidence type="ECO:0000256" key="6">
    <source>
        <dbReference type="ARBA" id="ARBA00023136"/>
    </source>
</evidence>
<comment type="subcellular location">
    <subcellularLocation>
        <location evidence="1 7">Cell membrane</location>
        <topology evidence="1 7">Multi-pass membrane protein</topology>
    </subcellularLocation>
</comment>
<keyword evidence="3" id="KW-1003">Cell membrane</keyword>
<dbReference type="Pfam" id="PF00528">
    <property type="entry name" value="BPD_transp_1"/>
    <property type="match status" value="1"/>
</dbReference>
<dbReference type="PROSITE" id="PS50928">
    <property type="entry name" value="ABC_TM1"/>
    <property type="match status" value="1"/>
</dbReference>
<keyword evidence="4 7" id="KW-0812">Transmembrane</keyword>
<feature type="transmembrane region" description="Helical" evidence="7">
    <location>
        <begin position="271"/>
        <end position="292"/>
    </location>
</feature>
<gene>
    <name evidence="9" type="primary">ngcG_5</name>
    <name evidence="9" type="ORF">PAECIP111894_03069</name>
</gene>
<keyword evidence="6 7" id="KW-0472">Membrane</keyword>
<name>A0ABM9BDA7_9BACL</name>
<keyword evidence="5 7" id="KW-1133">Transmembrane helix</keyword>
<keyword evidence="10" id="KW-1185">Reference proteome</keyword>
<evidence type="ECO:0000256" key="3">
    <source>
        <dbReference type="ARBA" id="ARBA00022475"/>
    </source>
</evidence>
<evidence type="ECO:0000256" key="1">
    <source>
        <dbReference type="ARBA" id="ARBA00004651"/>
    </source>
</evidence>
<dbReference type="EMBL" id="CAKMAB010000015">
    <property type="protein sequence ID" value="CAH1056914.1"/>
    <property type="molecule type" value="Genomic_DNA"/>
</dbReference>
<comment type="caution">
    <text evidence="9">The sequence shown here is derived from an EMBL/GenBank/DDBJ whole genome shotgun (WGS) entry which is preliminary data.</text>
</comment>
<dbReference type="Proteomes" id="UP000838749">
    <property type="component" value="Unassembled WGS sequence"/>
</dbReference>
<accession>A0ABM9BDA7</accession>
<dbReference type="PANTHER" id="PTHR43744:SF12">
    <property type="entry name" value="ABC TRANSPORTER PERMEASE PROTEIN MG189-RELATED"/>
    <property type="match status" value="1"/>
</dbReference>
<keyword evidence="2 7" id="KW-0813">Transport</keyword>
<evidence type="ECO:0000313" key="9">
    <source>
        <dbReference type="EMBL" id="CAH1056914.1"/>
    </source>
</evidence>
<evidence type="ECO:0000256" key="5">
    <source>
        <dbReference type="ARBA" id="ARBA00022989"/>
    </source>
</evidence>
<protein>
    <submittedName>
        <fullName evidence="9">Diacetylchitobiose uptake system permease protein NgcG</fullName>
    </submittedName>
</protein>
<reference evidence="9" key="1">
    <citation type="submission" date="2021-12" db="EMBL/GenBank/DDBJ databases">
        <authorList>
            <person name="Criscuolo A."/>
        </authorList>
    </citation>
    <scope>NUCLEOTIDE SEQUENCE</scope>
    <source>
        <strain evidence="9">CIP111894</strain>
    </source>
</reference>
<feature type="transmembrane region" description="Helical" evidence="7">
    <location>
        <begin position="105"/>
        <end position="124"/>
    </location>
</feature>
<feature type="domain" description="ABC transmembrane type-1" evidence="8">
    <location>
        <begin position="101"/>
        <end position="292"/>
    </location>
</feature>
<feature type="transmembrane region" description="Helical" evidence="7">
    <location>
        <begin position="172"/>
        <end position="192"/>
    </location>
</feature>
<feature type="transmembrane region" description="Helical" evidence="7">
    <location>
        <begin position="136"/>
        <end position="160"/>
    </location>
</feature>
<dbReference type="Gene3D" id="1.10.3720.10">
    <property type="entry name" value="MetI-like"/>
    <property type="match status" value="1"/>
</dbReference>
<feature type="transmembrane region" description="Helical" evidence="7">
    <location>
        <begin position="41"/>
        <end position="62"/>
    </location>
</feature>
<evidence type="ECO:0000313" key="10">
    <source>
        <dbReference type="Proteomes" id="UP000838749"/>
    </source>
</evidence>
<organism evidence="9 10">
    <name type="scientific">Paenibacillus pseudetheri</name>
    <dbReference type="NCBI Taxonomy" id="2897682"/>
    <lineage>
        <taxon>Bacteria</taxon>
        <taxon>Bacillati</taxon>
        <taxon>Bacillota</taxon>
        <taxon>Bacilli</taxon>
        <taxon>Bacillales</taxon>
        <taxon>Paenibacillaceae</taxon>
        <taxon>Paenibacillus</taxon>
    </lineage>
</organism>
<dbReference type="CDD" id="cd06261">
    <property type="entry name" value="TM_PBP2"/>
    <property type="match status" value="1"/>
</dbReference>
<evidence type="ECO:0000256" key="7">
    <source>
        <dbReference type="RuleBase" id="RU363032"/>
    </source>
</evidence>
<feature type="transmembrane region" description="Helical" evidence="7">
    <location>
        <begin position="213"/>
        <end position="238"/>
    </location>
</feature>
<evidence type="ECO:0000259" key="8">
    <source>
        <dbReference type="PROSITE" id="PS50928"/>
    </source>
</evidence>
<sequence length="307" mass="35260">MRNVKHKRPKRPYKDDERLSEKYKNNVFRETHTFLYFKKGFVYLLFAIPVVTQLYPLLWLMLYSLKTNEEILGGSFFSFPKVFQWHNYSEAYKSGSYLKYLSNSVLVTGVTMIFVILLSSMVAYAISRFRWRYGNLVMTIFLMGMMIPMQATLLPLMIIFKNMHILNTHLSLILPYVAFSTPIAVFILSGFMKSIPHEIEESAFIDGASVYRIFRTIILPVSVPPVMTVCILTFINIWNEYILAATFISSEKLKTLPFGVYTFVSQYSVNYGNIGAFLVMGALPVILIYFFLSNQITKGMVAGAVKG</sequence>
<dbReference type="RefSeq" id="WP_234535247.1">
    <property type="nucleotide sequence ID" value="NZ_CAKMAB010000015.1"/>
</dbReference>
<proteinExistence type="inferred from homology"/>